<evidence type="ECO:0000256" key="1">
    <source>
        <dbReference type="SAM" id="SignalP"/>
    </source>
</evidence>
<evidence type="ECO:0000313" key="2">
    <source>
        <dbReference type="EMBL" id="GAB0131574.1"/>
    </source>
</evidence>
<evidence type="ECO:0000313" key="3">
    <source>
        <dbReference type="Proteomes" id="UP001562357"/>
    </source>
</evidence>
<dbReference type="Proteomes" id="UP001562357">
    <property type="component" value="Unassembled WGS sequence"/>
</dbReference>
<feature type="chain" id="PRO_5045196472" evidence="1">
    <location>
        <begin position="17"/>
        <end position="160"/>
    </location>
</feature>
<reference evidence="3" key="1">
    <citation type="submission" date="2024-06" db="EMBL/GenBank/DDBJ databases">
        <title>Draft Genome Sequences of Epichloe bromicola Strains Isolated from Elymus ciliaris.</title>
        <authorList>
            <consortium name="Epichloe bromicola genome sequencing consortium"/>
            <person name="Miura A."/>
            <person name="Imano S."/>
            <person name="Ashida A."/>
            <person name="Sato I."/>
            <person name="Chiba S."/>
            <person name="Tanaka A."/>
            <person name="Camagna M."/>
            <person name="Takemoto D."/>
        </authorList>
    </citation>
    <scope>NUCLEOTIDE SEQUENCE [LARGE SCALE GENOMIC DNA]</scope>
    <source>
        <strain evidence="3">DP</strain>
    </source>
</reference>
<gene>
    <name evidence="2" type="primary">g38</name>
    <name evidence="2" type="ORF">EsDP_00000038</name>
</gene>
<protein>
    <submittedName>
        <fullName evidence="2">Uncharacterized protein</fullName>
    </submittedName>
</protein>
<organism evidence="2 3">
    <name type="scientific">Epichloe bromicola</name>
    <dbReference type="NCBI Taxonomy" id="79588"/>
    <lineage>
        <taxon>Eukaryota</taxon>
        <taxon>Fungi</taxon>
        <taxon>Dikarya</taxon>
        <taxon>Ascomycota</taxon>
        <taxon>Pezizomycotina</taxon>
        <taxon>Sordariomycetes</taxon>
        <taxon>Hypocreomycetidae</taxon>
        <taxon>Hypocreales</taxon>
        <taxon>Clavicipitaceae</taxon>
        <taxon>Epichloe</taxon>
    </lineage>
</organism>
<name>A0ABQ0CDQ9_9HYPO</name>
<keyword evidence="3" id="KW-1185">Reference proteome</keyword>
<proteinExistence type="predicted"/>
<sequence>MKSVTVLLLTAGLVSAVVVPVQLAEREALQSVPGVDIPEYKHEVEKRAMKFAHLVARNGVQNGNVLQGIFTPAITGIINNMGLGQNVNVQAIQGLNFPNQIVVLNQLQQLQTLMQFNIFQRQQVVTFVGQGISNNGVKIALLKRDVDDLSTARTVAGWDT</sequence>
<keyword evidence="1" id="KW-0732">Signal</keyword>
<accession>A0ABQ0CDQ9</accession>
<comment type="caution">
    <text evidence="2">The sequence shown here is derived from an EMBL/GenBank/DDBJ whole genome shotgun (WGS) entry which is preliminary data.</text>
</comment>
<feature type="signal peptide" evidence="1">
    <location>
        <begin position="1"/>
        <end position="16"/>
    </location>
</feature>
<dbReference type="EMBL" id="BAAFGZ010000001">
    <property type="protein sequence ID" value="GAB0131574.1"/>
    <property type="molecule type" value="Genomic_DNA"/>
</dbReference>